<evidence type="ECO:0000313" key="2">
    <source>
        <dbReference type="EMBL" id="KGE71251.1"/>
    </source>
</evidence>
<dbReference type="AlphaFoldDB" id="A0A098QUK1"/>
<feature type="coiled-coil region" evidence="1">
    <location>
        <begin position="164"/>
        <end position="191"/>
    </location>
</feature>
<dbReference type="InterPro" id="IPR046598">
    <property type="entry name" value="DUF6657"/>
</dbReference>
<dbReference type="EMBL" id="JNUP01000067">
    <property type="protein sequence ID" value="KGE71251.1"/>
    <property type="molecule type" value="Genomic_DNA"/>
</dbReference>
<dbReference type="STRING" id="1480694.DC28_12450"/>
<reference evidence="2 3" key="1">
    <citation type="submission" date="2014-05" db="EMBL/GenBank/DDBJ databases">
        <title>De novo Genome Sequence of Spirocheata sp.</title>
        <authorList>
            <person name="Shivani Y."/>
            <person name="Subhash Y."/>
            <person name="Tushar L."/>
            <person name="Sasikala C."/>
            <person name="Ramana C.V."/>
        </authorList>
    </citation>
    <scope>NUCLEOTIDE SEQUENCE [LARGE SCALE GENOMIC DNA]</scope>
    <source>
        <strain evidence="2 3">JC230</strain>
    </source>
</reference>
<evidence type="ECO:0000313" key="3">
    <source>
        <dbReference type="Proteomes" id="UP000029692"/>
    </source>
</evidence>
<evidence type="ECO:0000256" key="1">
    <source>
        <dbReference type="SAM" id="Coils"/>
    </source>
</evidence>
<dbReference type="RefSeq" id="WP_037548984.1">
    <property type="nucleotide sequence ID" value="NZ_JNUP01000067.1"/>
</dbReference>
<dbReference type="Proteomes" id="UP000029692">
    <property type="component" value="Unassembled WGS sequence"/>
</dbReference>
<organism evidence="2 3">
    <name type="scientific">Spirochaeta lutea</name>
    <dbReference type="NCBI Taxonomy" id="1480694"/>
    <lineage>
        <taxon>Bacteria</taxon>
        <taxon>Pseudomonadati</taxon>
        <taxon>Spirochaetota</taxon>
        <taxon>Spirochaetia</taxon>
        <taxon>Spirochaetales</taxon>
        <taxon>Spirochaetaceae</taxon>
        <taxon>Spirochaeta</taxon>
    </lineage>
</organism>
<comment type="caution">
    <text evidence="2">The sequence shown here is derived from an EMBL/GenBank/DDBJ whole genome shotgun (WGS) entry which is preliminary data.</text>
</comment>
<dbReference type="Pfam" id="PF20362">
    <property type="entry name" value="DUF6657"/>
    <property type="match status" value="1"/>
</dbReference>
<accession>A0A098QUK1</accession>
<dbReference type="eggNOG" id="ENOG5032X5T">
    <property type="taxonomic scope" value="Bacteria"/>
</dbReference>
<keyword evidence="1" id="KW-0175">Coiled coil</keyword>
<proteinExistence type="predicted"/>
<protein>
    <submittedName>
        <fullName evidence="2">Uncharacterized protein</fullName>
    </submittedName>
</protein>
<gene>
    <name evidence="2" type="ORF">DC28_12450</name>
</gene>
<name>A0A098QUK1_9SPIO</name>
<keyword evidence="3" id="KW-1185">Reference proteome</keyword>
<dbReference type="OrthoDB" id="370243at2"/>
<sequence>MAMIKSALDLALERTKDIASDKASLRAKETKERGMRLFSQIYDSPDFDAAQEITKAPKEDQEQLRRGLFQTALTRLQLPQTEAALHDLPAVTRALIATGAEASAATQIMDQLQSLFDRYLQDRDQLYNAVVQQYTPVLRQKEQQLAQQTGRKVTLTPEQDPEFQKYFKQNLDQLEEQYQQMVDQARSQLQTLTGL</sequence>